<dbReference type="EMBL" id="CP144107">
    <property type="protein sequence ID" value="WWC92112.1"/>
    <property type="molecule type" value="Genomic_DNA"/>
</dbReference>
<evidence type="ECO:0000313" key="3">
    <source>
        <dbReference type="Proteomes" id="UP001355207"/>
    </source>
</evidence>
<reference evidence="2 3" key="1">
    <citation type="submission" date="2024-01" db="EMBL/GenBank/DDBJ databases">
        <title>Comparative genomics of Cryptococcus and Kwoniella reveals pathogenesis evolution and contrasting modes of karyotype evolution via chromosome fusion or intercentromeric recombination.</title>
        <authorList>
            <person name="Coelho M.A."/>
            <person name="David-Palma M."/>
            <person name="Shea T."/>
            <person name="Bowers K."/>
            <person name="McGinley-Smith S."/>
            <person name="Mohammad A.W."/>
            <person name="Gnirke A."/>
            <person name="Yurkov A.M."/>
            <person name="Nowrousian M."/>
            <person name="Sun S."/>
            <person name="Cuomo C.A."/>
            <person name="Heitman J."/>
        </authorList>
    </citation>
    <scope>NUCLEOTIDE SEQUENCE [LARGE SCALE GENOMIC DNA]</scope>
    <source>
        <strain evidence="2 3">CBS 6074</strain>
    </source>
</reference>
<name>A0AAX4K5I1_9TREE</name>
<accession>A0AAX4K5I1</accession>
<evidence type="ECO:0000256" key="1">
    <source>
        <dbReference type="SAM" id="MobiDB-lite"/>
    </source>
</evidence>
<dbReference type="Proteomes" id="UP001355207">
    <property type="component" value="Chromosome 10"/>
</dbReference>
<sequence>MPRASNSSSIRKKQNRLESNVPGTRRSTRNASFAQSQSQSLNQSDIDLGVGSPSWLNTQTENDVDQTQIDNSFLSISTASLPTKYKINIGLPINQQLSDNDRQKYYIQGEEVLSDGLRKINDLEGNLEDLRNATKRIVKCPARLSQPNEKKQQSSGVQQLDQNVFWYSARIKYPCVCSLARLNNAYTLSSLPPISSQLSILSQSDDSHIAKDVGDLLPWSTDDGMVDLEPTMEDIEEFEITWNLPRQPSSQISDTDTVYEPEGKQEAVEIYLEKERNRLRKGKFKAIEVTEPILPPLTSGLGAGDVNSKSARSVGEIAIPTVVEKIQEHVQDDQQNWEEEIKRRKSFWRNLIRSDDGFGKMWNILPLPYSHPIRYLTKPIKRKKLKIPAYQLPRTYTSLPHPFHPNLLNHIKASPGSRVYWLIPIHGPIYIPYLNHPLTLNKYDSQVIPSKAQFFQAERLLEPKDENRPKPFPLIWTSNLILTFLESFLDPLYMDEQRPFGALAYSFSGSKPDPFIDLPIPPPIKSHIGYDISPTIGKNANKTNENMVVQPDSGDHLRIYCNLKYALELRTWLHNIKIPSEDYNNVDIDNVENPAARRLDTGNKEITAQGKQEDLIRIFYKTRLTLVGERGEVLVVA</sequence>
<feature type="region of interest" description="Disordered" evidence="1">
    <location>
        <begin position="1"/>
        <end position="58"/>
    </location>
</feature>
<dbReference type="GeneID" id="91097735"/>
<keyword evidence="3" id="KW-1185">Reference proteome</keyword>
<protein>
    <submittedName>
        <fullName evidence="2">Uncharacterized protein</fullName>
    </submittedName>
</protein>
<gene>
    <name evidence="2" type="ORF">L201_007066</name>
</gene>
<organism evidence="2 3">
    <name type="scientific">Kwoniella dendrophila CBS 6074</name>
    <dbReference type="NCBI Taxonomy" id="1295534"/>
    <lineage>
        <taxon>Eukaryota</taxon>
        <taxon>Fungi</taxon>
        <taxon>Dikarya</taxon>
        <taxon>Basidiomycota</taxon>
        <taxon>Agaricomycotina</taxon>
        <taxon>Tremellomycetes</taxon>
        <taxon>Tremellales</taxon>
        <taxon>Cryptococcaceae</taxon>
        <taxon>Kwoniella</taxon>
    </lineage>
</organism>
<dbReference type="RefSeq" id="XP_066078874.1">
    <property type="nucleotide sequence ID" value="XM_066222777.1"/>
</dbReference>
<evidence type="ECO:0000313" key="2">
    <source>
        <dbReference type="EMBL" id="WWC92112.1"/>
    </source>
</evidence>
<proteinExistence type="predicted"/>
<feature type="compositionally biased region" description="Polar residues" evidence="1">
    <location>
        <begin position="29"/>
        <end position="45"/>
    </location>
</feature>
<dbReference type="AlphaFoldDB" id="A0AAX4K5I1"/>